<dbReference type="AlphaFoldDB" id="A0A2I1F7P0"/>
<dbReference type="VEuPathDB" id="FungiDB:FUN_005445"/>
<evidence type="ECO:0000313" key="10">
    <source>
        <dbReference type="EMBL" id="PKC64173.1"/>
    </source>
</evidence>
<evidence type="ECO:0000313" key="12">
    <source>
        <dbReference type="Proteomes" id="UP000684084"/>
    </source>
</evidence>
<dbReference type="EMBL" id="LLXH01000661">
    <property type="protein sequence ID" value="PKC64173.1"/>
    <property type="molecule type" value="Genomic_DNA"/>
</dbReference>
<dbReference type="VEuPathDB" id="FungiDB:RhiirA1_537220"/>
<dbReference type="GO" id="GO:0005506">
    <property type="term" value="F:iron ion binding"/>
    <property type="evidence" value="ECO:0007669"/>
    <property type="project" value="InterPro"/>
</dbReference>
<evidence type="ECO:0000256" key="5">
    <source>
        <dbReference type="ARBA" id="ARBA00023033"/>
    </source>
</evidence>
<dbReference type="PANTHER" id="PTHR24303:SF31">
    <property type="entry name" value="CYTOCHROME P450 307A1-RELATED"/>
    <property type="match status" value="1"/>
</dbReference>
<keyword evidence="4 6" id="KW-0408">Iron</keyword>
<evidence type="ECO:0000256" key="1">
    <source>
        <dbReference type="ARBA" id="ARBA00001971"/>
    </source>
</evidence>
<dbReference type="InterPro" id="IPR017972">
    <property type="entry name" value="Cyt_P450_CS"/>
</dbReference>
<dbReference type="InterPro" id="IPR001128">
    <property type="entry name" value="Cyt_P450"/>
</dbReference>
<sequence>MASLNIIGYLLYNLNKIIPTLIIAYIFKYYLSWYTRENPIPGPIPLPLIGNLHQIGKDLGKEAIKLQKKYGDIFEVMLGPSRVIFISRAELMEKICSPALKNNVFAYRSLPNAGLDEMGLSKSGISFNMDLEGWKFNRRVLSHTIMSPIFLRENINFVNQIFDELENYWINLLKFEKKIDFTKWSSYAVTDIILTSITGKKSYSTTIYYNSLSNSIETEVPDNIINESLKFIDSIYMFLTSFLFFYIIPPFIRHNFPFIKSIHKKYEDNVEWLDTEFEKVIKKRKQEIENSPVDQPLEHNILNLLITINTERDINKISGIDYMRPMNDVEIRDTIKEIFSAGADTTRNSLCFIIYYILKYPEVKDKLIKEYESIYGDLTKKPNITNESLDKLVYTEAVISEVARLKPAVPVFLRATSLDTEIGGYKIKKGTQIFTNYIGVHMHEDHWNEPEKFNPDRFLNDNIVKNSLLNFGGGIRICPGRHWAIKNLKILLIRLLTKFDMTLVDPDSPLKSEFKSVEHCNELEIYVKERE</sequence>
<evidence type="ECO:0000256" key="6">
    <source>
        <dbReference type="PIRSR" id="PIRSR602401-1"/>
    </source>
</evidence>
<reference evidence="10 11" key="2">
    <citation type="submission" date="2017-10" db="EMBL/GenBank/DDBJ databases">
        <title>Genome analyses suggest a sexual origin of heterokaryosis in a supposedly ancient asexual fungus.</title>
        <authorList>
            <person name="Corradi N."/>
            <person name="Sedzielewska K."/>
            <person name="Noel J."/>
            <person name="Charron P."/>
            <person name="Farinelli L."/>
            <person name="Marton T."/>
            <person name="Kruger M."/>
            <person name="Pelin A."/>
            <person name="Brachmann A."/>
            <person name="Corradi N."/>
        </authorList>
    </citation>
    <scope>NUCLEOTIDE SEQUENCE [LARGE SCALE GENOMIC DNA]</scope>
    <source>
        <strain evidence="10 11">A1</strain>
    </source>
</reference>
<comment type="similarity">
    <text evidence="7">Belongs to the cytochrome P450 family.</text>
</comment>
<name>A0A2I1F7P0_9GLOM</name>
<dbReference type="VEuPathDB" id="FungiDB:RhiirFUN_005130"/>
<dbReference type="GO" id="GO:0016705">
    <property type="term" value="F:oxidoreductase activity, acting on paired donors, with incorporation or reduction of molecular oxygen"/>
    <property type="evidence" value="ECO:0007669"/>
    <property type="project" value="InterPro"/>
</dbReference>
<feature type="transmembrane region" description="Helical" evidence="8">
    <location>
        <begin position="6"/>
        <end position="27"/>
    </location>
</feature>
<dbReference type="CDD" id="cd00302">
    <property type="entry name" value="cytochrome_P450"/>
    <property type="match status" value="1"/>
</dbReference>
<evidence type="ECO:0000313" key="9">
    <source>
        <dbReference type="EMBL" id="CAB5370978.1"/>
    </source>
</evidence>
<dbReference type="InterPro" id="IPR002401">
    <property type="entry name" value="Cyt_P450_E_grp-I"/>
</dbReference>
<dbReference type="Gene3D" id="1.10.630.10">
    <property type="entry name" value="Cytochrome P450"/>
    <property type="match status" value="1"/>
</dbReference>
<feature type="transmembrane region" description="Helical" evidence="8">
    <location>
        <begin position="235"/>
        <end position="252"/>
    </location>
</feature>
<feature type="binding site" description="axial binding residue" evidence="6">
    <location>
        <position position="478"/>
    </location>
    <ligand>
        <name>heme</name>
        <dbReference type="ChEBI" id="CHEBI:30413"/>
    </ligand>
    <ligandPart>
        <name>Fe</name>
        <dbReference type="ChEBI" id="CHEBI:18248"/>
    </ligandPart>
</feature>
<accession>A0A2I1F7P0</accession>
<dbReference type="PRINTS" id="PR00385">
    <property type="entry name" value="P450"/>
</dbReference>
<keyword evidence="8" id="KW-0472">Membrane</keyword>
<protein>
    <submittedName>
        <fullName evidence="10">Cytochrome P450</fullName>
    </submittedName>
</protein>
<keyword evidence="5 7" id="KW-0503">Monooxygenase</keyword>
<evidence type="ECO:0000313" key="11">
    <source>
        <dbReference type="Proteomes" id="UP000232688"/>
    </source>
</evidence>
<dbReference type="SUPFAM" id="SSF48264">
    <property type="entry name" value="Cytochrome P450"/>
    <property type="match status" value="1"/>
</dbReference>
<dbReference type="PROSITE" id="PS00086">
    <property type="entry name" value="CYTOCHROME_P450"/>
    <property type="match status" value="1"/>
</dbReference>
<keyword evidence="2 6" id="KW-0479">Metal-binding</keyword>
<dbReference type="Pfam" id="PF00067">
    <property type="entry name" value="p450"/>
    <property type="match status" value="1"/>
</dbReference>
<evidence type="ECO:0000256" key="4">
    <source>
        <dbReference type="ARBA" id="ARBA00023004"/>
    </source>
</evidence>
<dbReference type="Proteomes" id="UP000684084">
    <property type="component" value="Unassembled WGS sequence"/>
</dbReference>
<dbReference type="EMBL" id="CAGKOT010000028">
    <property type="protein sequence ID" value="CAB5370978.1"/>
    <property type="molecule type" value="Genomic_DNA"/>
</dbReference>
<dbReference type="InterPro" id="IPR036396">
    <property type="entry name" value="Cyt_P450_sf"/>
</dbReference>
<dbReference type="PANTHER" id="PTHR24303">
    <property type="entry name" value="HEME-BINDING MONOOXYGENASE FAMILY"/>
    <property type="match status" value="1"/>
</dbReference>
<organism evidence="9 12">
    <name type="scientific">Rhizophagus irregularis</name>
    <dbReference type="NCBI Taxonomy" id="588596"/>
    <lineage>
        <taxon>Eukaryota</taxon>
        <taxon>Fungi</taxon>
        <taxon>Fungi incertae sedis</taxon>
        <taxon>Mucoromycota</taxon>
        <taxon>Glomeromycotina</taxon>
        <taxon>Glomeromycetes</taxon>
        <taxon>Glomerales</taxon>
        <taxon>Glomeraceae</taxon>
        <taxon>Rhizophagus</taxon>
    </lineage>
</organism>
<evidence type="ECO:0000256" key="3">
    <source>
        <dbReference type="ARBA" id="ARBA00023002"/>
    </source>
</evidence>
<dbReference type="Proteomes" id="UP000232688">
    <property type="component" value="Unassembled WGS sequence"/>
</dbReference>
<evidence type="ECO:0000256" key="8">
    <source>
        <dbReference type="SAM" id="Phobius"/>
    </source>
</evidence>
<evidence type="ECO:0000256" key="2">
    <source>
        <dbReference type="ARBA" id="ARBA00022723"/>
    </source>
</evidence>
<evidence type="ECO:0000256" key="7">
    <source>
        <dbReference type="RuleBase" id="RU000461"/>
    </source>
</evidence>
<reference evidence="10 11" key="1">
    <citation type="submission" date="2017-10" db="EMBL/GenBank/DDBJ databases">
        <title>Extensive intraspecific genome diversity in a model arbuscular mycorrhizal fungus.</title>
        <authorList>
            <person name="Chen E.C.H."/>
            <person name="Morin E."/>
            <person name="Baudet D."/>
            <person name="Noel J."/>
            <person name="Ndikumana S."/>
            <person name="Charron P."/>
            <person name="St-Onge C."/>
            <person name="Giorgi J."/>
            <person name="Grigoriev I.V."/>
            <person name="Roux C."/>
            <person name="Martin F.M."/>
            <person name="Corradi N."/>
        </authorList>
    </citation>
    <scope>NUCLEOTIDE SEQUENCE [LARGE SCALE GENOMIC DNA]</scope>
    <source>
        <strain evidence="10 11">A1</strain>
    </source>
</reference>
<keyword evidence="8" id="KW-0812">Transmembrane</keyword>
<reference evidence="9" key="3">
    <citation type="submission" date="2020-05" db="EMBL/GenBank/DDBJ databases">
        <authorList>
            <person name="Rincon C."/>
            <person name="Sanders R I."/>
            <person name="Robbins C."/>
            <person name="Chaturvedi A."/>
        </authorList>
    </citation>
    <scope>NUCLEOTIDE SEQUENCE</scope>
    <source>
        <strain evidence="9">CHB12</strain>
    </source>
</reference>
<proteinExistence type="inferred from homology"/>
<dbReference type="GO" id="GO:0020037">
    <property type="term" value="F:heme binding"/>
    <property type="evidence" value="ECO:0007669"/>
    <property type="project" value="InterPro"/>
</dbReference>
<dbReference type="OrthoDB" id="1470350at2759"/>
<keyword evidence="3 7" id="KW-0560">Oxidoreductase</keyword>
<gene>
    <name evidence="9" type="ORF">CHRIB12_LOCUS12898</name>
    <name evidence="10" type="ORF">RhiirA1_537220</name>
</gene>
<comment type="cofactor">
    <cofactor evidence="1 6">
        <name>heme</name>
        <dbReference type="ChEBI" id="CHEBI:30413"/>
    </cofactor>
</comment>
<dbReference type="GO" id="GO:0004497">
    <property type="term" value="F:monooxygenase activity"/>
    <property type="evidence" value="ECO:0007669"/>
    <property type="project" value="UniProtKB-KW"/>
</dbReference>
<dbReference type="PRINTS" id="PR00463">
    <property type="entry name" value="EP450I"/>
</dbReference>
<keyword evidence="6 7" id="KW-0349">Heme</keyword>
<comment type="caution">
    <text evidence="9">The sequence shown here is derived from an EMBL/GenBank/DDBJ whole genome shotgun (WGS) entry which is preliminary data.</text>
</comment>
<keyword evidence="8" id="KW-1133">Transmembrane helix</keyword>